<proteinExistence type="predicted"/>
<feature type="coiled-coil region" evidence="5">
    <location>
        <begin position="363"/>
        <end position="490"/>
    </location>
</feature>
<organism evidence="7 8">
    <name type="scientific">Paramecium primaurelia</name>
    <dbReference type="NCBI Taxonomy" id="5886"/>
    <lineage>
        <taxon>Eukaryota</taxon>
        <taxon>Sar</taxon>
        <taxon>Alveolata</taxon>
        <taxon>Ciliophora</taxon>
        <taxon>Intramacronucleata</taxon>
        <taxon>Oligohymenophorea</taxon>
        <taxon>Peniculida</taxon>
        <taxon>Parameciidae</taxon>
        <taxon>Paramecium</taxon>
    </lineage>
</organism>
<dbReference type="OMA" id="AIWYEVL"/>
<feature type="coiled-coil region" evidence="5">
    <location>
        <begin position="786"/>
        <end position="963"/>
    </location>
</feature>
<dbReference type="GO" id="GO:0016020">
    <property type="term" value="C:membrane"/>
    <property type="evidence" value="ECO:0007669"/>
    <property type="project" value="TreeGrafter"/>
</dbReference>
<keyword evidence="2" id="KW-0547">Nucleotide-binding</keyword>
<keyword evidence="5" id="KW-0175">Coiled coil</keyword>
<evidence type="ECO:0000256" key="4">
    <source>
        <dbReference type="ARBA" id="ARBA00022840"/>
    </source>
</evidence>
<keyword evidence="1" id="KW-0808">Transferase</keyword>
<dbReference type="GO" id="GO:0000407">
    <property type="term" value="C:phagophore assembly site"/>
    <property type="evidence" value="ECO:0007669"/>
    <property type="project" value="TreeGrafter"/>
</dbReference>
<gene>
    <name evidence="7" type="ORF">PPRIM_AZ9-3.1.T0390167</name>
</gene>
<comment type="caution">
    <text evidence="7">The sequence shown here is derived from an EMBL/GenBank/DDBJ whole genome shotgun (WGS) entry which is preliminary data.</text>
</comment>
<dbReference type="InterPro" id="IPR008271">
    <property type="entry name" value="Ser/Thr_kinase_AS"/>
</dbReference>
<evidence type="ECO:0000256" key="3">
    <source>
        <dbReference type="ARBA" id="ARBA00022777"/>
    </source>
</evidence>
<dbReference type="GO" id="GO:0010506">
    <property type="term" value="P:regulation of autophagy"/>
    <property type="evidence" value="ECO:0007669"/>
    <property type="project" value="InterPro"/>
</dbReference>
<keyword evidence="3" id="KW-0418">Kinase</keyword>
<dbReference type="EMBL" id="CAJJDM010000038">
    <property type="protein sequence ID" value="CAD8066579.1"/>
    <property type="molecule type" value="Genomic_DNA"/>
</dbReference>
<keyword evidence="4" id="KW-0067">ATP-binding</keyword>
<dbReference type="SMART" id="SM00220">
    <property type="entry name" value="S_TKc"/>
    <property type="match status" value="1"/>
</dbReference>
<sequence>MFNNIIYSNQFGLQQDNDEILLINGIQYQKFSQAIGQGSEGLVYKGINIQTKEFVAIKETIQNNQRVIDAMNKIKQQNCSHIIGIKGIQQSLNYTYIIIMEFAHGEFYEFMQKEEFKKMGYQQKNSFFIQMVQGVEQLHQLGLFHRDLKPENFVYIEDQNKNKTIKLIDFGLVKETSHSLRKTVKIGSPYYMAPEILGNQGLYNKSVDIWSLGAIWYEILVGKTFFKSNQDIINQIQNCKQEQIDIQIQQNPQIQQKEKNFIKKMLCINPLSRVQLKEILTAYNQNGQQNIIQPYIQQNRQNFYPNYNVIQSNNLGYGFYGVQQQFQVQNQLINSQEIKQIESDARNQILQHQNNQMPQQVDLEQINAMKKELEKQIEQEFSRKYEQKQDELRKAFENQIMIQENQINQEREKAQKYEKDIEQIKEMKIQQEIQQEIQYQNEKNRFIKQKEEELKEQIERLKQITQKEKEQKIEQKLKELEENLKFQIENKYLLEYNQKIIEMEYKQQLLYQQQLEQKRLALFNILQSQKETINTSINQLNEQLKYLGDLNMKHSSQLISQIQAEILNHKQKVILIEEAQQEIGQIQKLEILQEYEIKKVSEYSQSILQQFDTLNKFTEQINALENQLRSQQLIEQQRQEKNQQLIKLKESFSKQFQNLYQESSTYSLDIQKIKEKLSFYQEIQYEFQGKQKIQDTLLLEQKLTQDLQILKQKENNIFQLEQYNQIIQYQNFIFKLEELQFASTKLKSQTKETNQIIQQIDLKFNEKHQGLIEELQEKLQENYHIFNCLSQNNKKYEQQIEQILKKIEADFNRIKDLNQLFTLGIFQNYQQFHQTYNQIQKQVKVFENQYQQLNEQICHDQQIEQINTKRINILETIQKQLINYQEKLSNLKQQLNNLINNQDSINEQTKNQIKEKSEQIDQNIYELNNQFQIFQSFNQKNSYETINNQVNQLEQFQQKLQQQIFDETQQFMKLQLLIQPTFNQTNNNYEIELLKLNTEFQSQSMLFSKALSQIKIECESYEFLIYMQDQSNKLQKILEEQKVNLKKIVEQSQENYKLSQSLFQDLEQKKGWAKIQAQKLIKILQENIEKAKDELEALYNNMNKLYRKTKVFTFNNDLIKNYEYLKQLSEELSQKQISINDAICKQQLNPSQLNSLKENIQQLISKLNVLNKKLPENKEIEQFNNDFKNNLEIFFLQYALVNYIKQFHITKYYERIKEHTKKQREKQTKQSEYIQVFNEKQEENTVKEKEAQNLLLKYKNMLFNNNSKIMIKDMEQDQQQMDKNIQQLENKIKQAFLTKLKGCLKLQSTINYIINEEYYKTSKYAQMLEFFIIISQNKH</sequence>
<dbReference type="GO" id="GO:0005776">
    <property type="term" value="C:autophagosome"/>
    <property type="evidence" value="ECO:0007669"/>
    <property type="project" value="TreeGrafter"/>
</dbReference>
<dbReference type="Pfam" id="PF00069">
    <property type="entry name" value="Pkinase"/>
    <property type="match status" value="1"/>
</dbReference>
<dbReference type="GO" id="GO:0004674">
    <property type="term" value="F:protein serine/threonine kinase activity"/>
    <property type="evidence" value="ECO:0007669"/>
    <property type="project" value="InterPro"/>
</dbReference>
<accession>A0A8S1LIM2</accession>
<name>A0A8S1LIM2_PARPR</name>
<evidence type="ECO:0000256" key="5">
    <source>
        <dbReference type="SAM" id="Coils"/>
    </source>
</evidence>
<dbReference type="GO" id="GO:0005524">
    <property type="term" value="F:ATP binding"/>
    <property type="evidence" value="ECO:0007669"/>
    <property type="project" value="UniProtKB-KW"/>
</dbReference>
<dbReference type="InterPro" id="IPR045269">
    <property type="entry name" value="Atg1-like"/>
</dbReference>
<evidence type="ECO:0000313" key="7">
    <source>
        <dbReference type="EMBL" id="CAD8066579.1"/>
    </source>
</evidence>
<dbReference type="GO" id="GO:0005829">
    <property type="term" value="C:cytosol"/>
    <property type="evidence" value="ECO:0007669"/>
    <property type="project" value="TreeGrafter"/>
</dbReference>
<evidence type="ECO:0000259" key="6">
    <source>
        <dbReference type="PROSITE" id="PS50011"/>
    </source>
</evidence>
<evidence type="ECO:0000256" key="2">
    <source>
        <dbReference type="ARBA" id="ARBA00022741"/>
    </source>
</evidence>
<dbReference type="GO" id="GO:0000045">
    <property type="term" value="P:autophagosome assembly"/>
    <property type="evidence" value="ECO:0007669"/>
    <property type="project" value="TreeGrafter"/>
</dbReference>
<feature type="coiled-coil region" evidence="5">
    <location>
        <begin position="1271"/>
        <end position="1298"/>
    </location>
</feature>
<protein>
    <recommendedName>
        <fullName evidence="6">Protein kinase domain-containing protein</fullName>
    </recommendedName>
</protein>
<dbReference type="PROSITE" id="PS50011">
    <property type="entry name" value="PROTEIN_KINASE_DOM"/>
    <property type="match status" value="1"/>
</dbReference>
<dbReference type="PANTHER" id="PTHR24348:SF22">
    <property type="entry name" value="NON-SPECIFIC SERINE_THREONINE PROTEIN KINASE"/>
    <property type="match status" value="1"/>
</dbReference>
<reference evidence="7" key="1">
    <citation type="submission" date="2021-01" db="EMBL/GenBank/DDBJ databases">
        <authorList>
            <consortium name="Genoscope - CEA"/>
            <person name="William W."/>
        </authorList>
    </citation>
    <scope>NUCLEOTIDE SEQUENCE</scope>
</reference>
<feature type="coiled-coil region" evidence="5">
    <location>
        <begin position="607"/>
        <end position="651"/>
    </location>
</feature>
<feature type="coiled-coil region" evidence="5">
    <location>
        <begin position="1031"/>
        <end position="1173"/>
    </location>
</feature>
<dbReference type="PANTHER" id="PTHR24348">
    <property type="entry name" value="SERINE/THREONINE-PROTEIN KINASE UNC-51-RELATED"/>
    <property type="match status" value="1"/>
</dbReference>
<dbReference type="Proteomes" id="UP000688137">
    <property type="component" value="Unassembled WGS sequence"/>
</dbReference>
<feature type="domain" description="Protein kinase" evidence="6">
    <location>
        <begin position="29"/>
        <end position="296"/>
    </location>
</feature>
<keyword evidence="8" id="KW-1185">Reference proteome</keyword>
<dbReference type="InterPro" id="IPR000719">
    <property type="entry name" value="Prot_kinase_dom"/>
</dbReference>
<evidence type="ECO:0000256" key="1">
    <source>
        <dbReference type="ARBA" id="ARBA00022679"/>
    </source>
</evidence>
<dbReference type="PROSITE" id="PS00108">
    <property type="entry name" value="PROTEIN_KINASE_ST"/>
    <property type="match status" value="1"/>
</dbReference>
<evidence type="ECO:0000313" key="8">
    <source>
        <dbReference type="Proteomes" id="UP000688137"/>
    </source>
</evidence>